<evidence type="ECO:0000256" key="4">
    <source>
        <dbReference type="ARBA" id="ARBA00023054"/>
    </source>
</evidence>
<dbReference type="STRING" id="1577791.Mpt1_c12430"/>
<reference evidence="8 9" key="1">
    <citation type="journal article" date="2014" name="Appl. Environ. Microbiol.">
        <title>Comparative Genome Analysis of 'Candidatus Methanoplasma termitum' Indicates a New Mode of Energy Metabolism in the Seventh Order of Methanogens.</title>
        <authorList>
            <person name="Lang K."/>
            <person name="Schuldes J."/>
            <person name="Klingl A."/>
            <person name="Poehlein A."/>
            <person name="Daniel R."/>
            <person name="Brune A."/>
        </authorList>
    </citation>
    <scope>NUCLEOTIDE SEQUENCE [LARGE SCALE GENOMIC DNA]</scope>
    <source>
        <strain evidence="9">Mpt1</strain>
    </source>
</reference>
<accession>A0A0A7LD97</accession>
<comment type="similarity">
    <text evidence="6">Belongs to the SMC family.</text>
</comment>
<dbReference type="GO" id="GO:0005524">
    <property type="term" value="F:ATP binding"/>
    <property type="evidence" value="ECO:0007669"/>
    <property type="project" value="UniProtKB-UniRule"/>
</dbReference>
<keyword evidence="5 6" id="KW-0238">DNA-binding</keyword>
<proteinExistence type="inferred from homology"/>
<dbReference type="Proteomes" id="UP000030787">
    <property type="component" value="Chromosome"/>
</dbReference>
<dbReference type="GO" id="GO:0006260">
    <property type="term" value="P:DNA replication"/>
    <property type="evidence" value="ECO:0007669"/>
    <property type="project" value="UniProtKB-UniRule"/>
</dbReference>
<dbReference type="GO" id="GO:0007059">
    <property type="term" value="P:chromosome segregation"/>
    <property type="evidence" value="ECO:0007669"/>
    <property type="project" value="UniProtKB-UniRule"/>
</dbReference>
<dbReference type="EMBL" id="CP010070">
    <property type="protein sequence ID" value="AIZ57105.1"/>
    <property type="molecule type" value="Genomic_DNA"/>
</dbReference>
<dbReference type="HAMAP" id="MF_01894">
    <property type="entry name" value="Smc_prok"/>
    <property type="match status" value="1"/>
</dbReference>
<feature type="domain" description="SMC hinge" evidence="7">
    <location>
        <begin position="537"/>
        <end position="653"/>
    </location>
</feature>
<dbReference type="SUPFAM" id="SSF52540">
    <property type="entry name" value="P-loop containing nucleoside triphosphate hydrolases"/>
    <property type="match status" value="1"/>
</dbReference>
<dbReference type="GO" id="GO:0016887">
    <property type="term" value="F:ATP hydrolysis activity"/>
    <property type="evidence" value="ECO:0007669"/>
    <property type="project" value="InterPro"/>
</dbReference>
<dbReference type="AlphaFoldDB" id="A0A0A7LD97"/>
<keyword evidence="3 6" id="KW-0067">ATP-binding</keyword>
<feature type="coiled-coil region" evidence="6">
    <location>
        <begin position="693"/>
        <end position="720"/>
    </location>
</feature>
<dbReference type="Gene3D" id="3.30.70.1620">
    <property type="match status" value="1"/>
</dbReference>
<comment type="subcellular location">
    <subcellularLocation>
        <location evidence="6">Cytoplasm</location>
    </subcellularLocation>
</comment>
<gene>
    <name evidence="8" type="primary">smc2</name>
    <name evidence="6" type="synonym">smc</name>
    <name evidence="8" type="ORF">Mpt1_c12430</name>
</gene>
<comment type="domain">
    <text evidence="6">Contains large globular domains required for ATP hydrolysis at each terminus and a third globular domain forming a flexible hinge near the middle of the molecule. These domains are separated by coiled-coil structures.</text>
</comment>
<evidence type="ECO:0000259" key="7">
    <source>
        <dbReference type="SMART" id="SM00968"/>
    </source>
</evidence>
<dbReference type="InterPro" id="IPR024704">
    <property type="entry name" value="SMC"/>
</dbReference>
<dbReference type="Pfam" id="PF06470">
    <property type="entry name" value="SMC_hinge"/>
    <property type="match status" value="1"/>
</dbReference>
<comment type="subunit">
    <text evidence="6">Homodimer.</text>
</comment>
<dbReference type="SUPFAM" id="SSF57997">
    <property type="entry name" value="Tropomyosin"/>
    <property type="match status" value="2"/>
</dbReference>
<dbReference type="Gene3D" id="3.40.50.300">
    <property type="entry name" value="P-loop containing nucleotide triphosphate hydrolases"/>
    <property type="match status" value="2"/>
</dbReference>
<dbReference type="InterPro" id="IPR003395">
    <property type="entry name" value="RecF/RecN/SMC_N"/>
</dbReference>
<dbReference type="GO" id="GO:0030261">
    <property type="term" value="P:chromosome condensation"/>
    <property type="evidence" value="ECO:0007669"/>
    <property type="project" value="InterPro"/>
</dbReference>
<feature type="coiled-coil region" evidence="6">
    <location>
        <begin position="304"/>
        <end position="331"/>
    </location>
</feature>
<organism evidence="8 9">
    <name type="scientific">Candidatus Methanoplasma termitum</name>
    <dbReference type="NCBI Taxonomy" id="1577791"/>
    <lineage>
        <taxon>Archaea</taxon>
        <taxon>Methanobacteriati</taxon>
        <taxon>Thermoplasmatota</taxon>
        <taxon>Thermoplasmata</taxon>
        <taxon>Methanomassiliicoccales</taxon>
        <taxon>Methanomassiliicoccaceae</taxon>
        <taxon>Candidatus Methanoplasma</taxon>
    </lineage>
</organism>
<dbReference type="SUPFAM" id="SSF75553">
    <property type="entry name" value="Smc hinge domain"/>
    <property type="match status" value="1"/>
</dbReference>
<keyword evidence="9" id="KW-1185">Reference proteome</keyword>
<dbReference type="PANTHER" id="PTHR18937">
    <property type="entry name" value="STRUCTURAL MAINTENANCE OF CHROMOSOMES SMC FAMILY MEMBER"/>
    <property type="match status" value="1"/>
</dbReference>
<dbReference type="Pfam" id="PF02463">
    <property type="entry name" value="SMC_N"/>
    <property type="match status" value="1"/>
</dbReference>
<evidence type="ECO:0000256" key="1">
    <source>
        <dbReference type="ARBA" id="ARBA00022490"/>
    </source>
</evidence>
<comment type="function">
    <text evidence="6">Required for chromosome condensation and partitioning.</text>
</comment>
<dbReference type="HOGENOM" id="CLU_001042_2_2_2"/>
<dbReference type="PIRSF" id="PIRSF005719">
    <property type="entry name" value="SMC"/>
    <property type="match status" value="1"/>
</dbReference>
<dbReference type="NCBIfam" id="TIGR02168">
    <property type="entry name" value="SMC_prok_B"/>
    <property type="match status" value="1"/>
</dbReference>
<dbReference type="Gene3D" id="1.20.1060.20">
    <property type="match status" value="1"/>
</dbReference>
<evidence type="ECO:0000313" key="9">
    <source>
        <dbReference type="Proteomes" id="UP000030787"/>
    </source>
</evidence>
<dbReference type="NCBIfam" id="TIGR02169">
    <property type="entry name" value="SMC_prok_A"/>
    <property type="match status" value="1"/>
</dbReference>
<dbReference type="InterPro" id="IPR010935">
    <property type="entry name" value="SMC_hinge"/>
</dbReference>
<keyword evidence="2 6" id="KW-0547">Nucleotide-binding</keyword>
<dbReference type="KEGG" id="mear:Mpt1_c12430"/>
<evidence type="ECO:0000256" key="2">
    <source>
        <dbReference type="ARBA" id="ARBA00022741"/>
    </source>
</evidence>
<evidence type="ECO:0000256" key="6">
    <source>
        <dbReference type="HAMAP-Rule" id="MF_01894"/>
    </source>
</evidence>
<keyword evidence="4 6" id="KW-0175">Coiled coil</keyword>
<dbReference type="InterPro" id="IPR011890">
    <property type="entry name" value="SMC_prok"/>
</dbReference>
<feature type="coiled-coil region" evidence="6">
    <location>
        <begin position="831"/>
        <end position="886"/>
    </location>
</feature>
<dbReference type="Gene3D" id="1.10.287.1490">
    <property type="match status" value="1"/>
</dbReference>
<sequence length="1209" mass="135179">MPGDGVKNVYLKQIELENFKSFGGKLTIPLMEGYMAVTGPNGSGKSNITDAILFVLGPKSSKAVRAGKLTDLIFDGGKAKSKAGFTKVSLVFDNADRMMPWDDDIVRLTRYVKISDNGTDYSSYFYVNDRKSSLTEFDSLLTKARISADGYNMVQQGDVTRIVQMGNMDRRRVLDSISGISSYDADIEKAKGERTEAETNLERINIVVEELDKQIEKLEKDKEDAKKYIETQNLLEVAKAQSVHRQMQIEEAKLEGLNAQIIAIDKDIQVLNQRKEAIKAEYAANDIAIKAKEKEIEDRVGPEYREIKDKIEKAKIDMAMQKDRAERANDDIGEHEVVKHGLEDAVNANLAERDGLSVTLKEVSDKLKVSEKKLNDAKAEDAKINEEMLKHGGEHTKLQNRLNDLEAQIDQKEVAEQEAEVSAAKASALAEEAGRSKAALDERLKASDFEIKDAEWNLKEIKQETGGGAEDISKKIMESKRKEAELEKQENELKEAVRRLETQYSELMAEKKITNKFNKGDEAVDAIIELRNKGAASGIHGTVQELATVQPGYETALSVAAGGKMRSVVVNDDQVAADCIAYLKKEKLGRVTFLPLSKMVPGKPRAKAIMTVKQTEGYATDLIDYDQKYANVFWYVFQDTLVVNTMSDARAIMGGIRIVTKGGELLEASGAMTGGTLNTQNIMKFGAASESKLDEVSAKLRAANDSLDGLRAKLKEIRDGIRLMDDEMRKVSGANMGAQAKIGQLTAKISELKRSRQLVSDEFNTKSREHAEAEKRHKDSKKALEEVSALLDSMRSERTELREKIAEIAPAEMQERIQKIRDNVYNFTNDVSELRSQKNSLETEISGLNKHRENLEGQMRTVLKKISDCKEDIERYGKEMERITVELSALRKIETEMESGIKDLRDQRDALVEKGFKLSGEKDSVQDKLEVKTGMRSSNEAQILIVNESLGQLKIEIAEIKVEVRQPIPSEEEIRRTIKSCENVLARIGNVNLRAIEDYEERKARFDSLMADVGKLKTQIKELSDLTESLNSQKKGLFMQSYDAVNTNFKVIYAQLSGGGEAFMGLEDEKDPFLGGLTINAKPKNGKLLRLEALSGGEKSLTALAFIFAIQEYQPSPFYVLDEVDMFLDSVNAEMVAKRVKESSRKAQFIQVSLRKVTLAMADHLIGVTRPPSGISKVIMQPDLAEVSKYEEEALKEQLEQKEDKTKKE</sequence>
<dbReference type="InterPro" id="IPR036277">
    <property type="entry name" value="SMC_hinge_sf"/>
</dbReference>
<feature type="coiled-coil region" evidence="6">
    <location>
        <begin position="360"/>
        <end position="510"/>
    </location>
</feature>
<keyword evidence="1 6" id="KW-0963">Cytoplasm</keyword>
<feature type="binding site" evidence="6">
    <location>
        <begin position="40"/>
        <end position="47"/>
    </location>
    <ligand>
        <name>ATP</name>
        <dbReference type="ChEBI" id="CHEBI:30616"/>
    </ligand>
</feature>
<dbReference type="SMART" id="SM00968">
    <property type="entry name" value="SMC_hinge"/>
    <property type="match status" value="1"/>
</dbReference>
<protein>
    <recommendedName>
        <fullName evidence="6">Chromosome partition protein Smc</fullName>
    </recommendedName>
</protein>
<evidence type="ECO:0000256" key="3">
    <source>
        <dbReference type="ARBA" id="ARBA00022840"/>
    </source>
</evidence>
<evidence type="ECO:0000313" key="8">
    <source>
        <dbReference type="EMBL" id="AIZ57105.1"/>
    </source>
</evidence>
<feature type="coiled-coil region" evidence="6">
    <location>
        <begin position="770"/>
        <end position="804"/>
    </location>
</feature>
<dbReference type="GO" id="GO:0005737">
    <property type="term" value="C:cytoplasm"/>
    <property type="evidence" value="ECO:0007669"/>
    <property type="project" value="UniProtKB-SubCell"/>
</dbReference>
<evidence type="ECO:0000256" key="5">
    <source>
        <dbReference type="ARBA" id="ARBA00023125"/>
    </source>
</evidence>
<dbReference type="GO" id="GO:0003677">
    <property type="term" value="F:DNA binding"/>
    <property type="evidence" value="ECO:0007669"/>
    <property type="project" value="UniProtKB-UniRule"/>
</dbReference>
<dbReference type="GO" id="GO:0007062">
    <property type="term" value="P:sister chromatid cohesion"/>
    <property type="evidence" value="ECO:0007669"/>
    <property type="project" value="InterPro"/>
</dbReference>
<dbReference type="InterPro" id="IPR027417">
    <property type="entry name" value="P-loop_NTPase"/>
</dbReference>
<feature type="coiled-coil region" evidence="6">
    <location>
        <begin position="180"/>
        <end position="274"/>
    </location>
</feature>
<name>A0A0A7LD97_9ARCH</name>
<dbReference type="GO" id="GO:0005694">
    <property type="term" value="C:chromosome"/>
    <property type="evidence" value="ECO:0007669"/>
    <property type="project" value="InterPro"/>
</dbReference>